<evidence type="ECO:0000313" key="9">
    <source>
        <dbReference type="Proteomes" id="UP000286641"/>
    </source>
</evidence>
<evidence type="ECO:0000256" key="2">
    <source>
        <dbReference type="ARBA" id="ARBA00022692"/>
    </source>
</evidence>
<dbReference type="PANTHER" id="PTHR22776">
    <property type="entry name" value="MARVEL-CONTAINING POTENTIAL LIPID RAFT-ASSOCIATED PROTEIN"/>
    <property type="match status" value="1"/>
</dbReference>
<accession>A0A3Q7RVB0</accession>
<feature type="region of interest" description="Disordered" evidence="6">
    <location>
        <begin position="297"/>
        <end position="365"/>
    </location>
</feature>
<comment type="subcellular location">
    <subcellularLocation>
        <location evidence="1">Membrane</location>
        <topology evidence="1">Multi-pass membrane protein</topology>
    </subcellularLocation>
</comment>
<dbReference type="AlphaFoldDB" id="A0A3Q7RVB0"/>
<keyword evidence="3 7" id="KW-1133">Transmembrane helix</keyword>
<dbReference type="InParanoid" id="A0A3Q7RVB0"/>
<feature type="transmembrane region" description="Helical" evidence="7">
    <location>
        <begin position="223"/>
        <end position="245"/>
    </location>
</feature>
<evidence type="ECO:0000256" key="6">
    <source>
        <dbReference type="SAM" id="MobiDB-lite"/>
    </source>
</evidence>
<feature type="compositionally biased region" description="Low complexity" evidence="6">
    <location>
        <begin position="324"/>
        <end position="347"/>
    </location>
</feature>
<dbReference type="GO" id="GO:0016020">
    <property type="term" value="C:membrane"/>
    <property type="evidence" value="ECO:0007669"/>
    <property type="project" value="UniProtKB-SubCell"/>
</dbReference>
<evidence type="ECO:0000313" key="10">
    <source>
        <dbReference type="RefSeq" id="XP_025744541.1"/>
    </source>
</evidence>
<feature type="compositionally biased region" description="Polar residues" evidence="6">
    <location>
        <begin position="349"/>
        <end position="365"/>
    </location>
</feature>
<protein>
    <submittedName>
        <fullName evidence="10">CKLF-like MARVEL transmembrane domain-containing protein 2 isoform X1</fullName>
    </submittedName>
</protein>
<reference key="1">
    <citation type="submission" date="2019-01" db="UniProtKB">
        <authorList>
            <consortium name="RefSeq"/>
        </authorList>
    </citation>
    <scope>IDENTIFICATION</scope>
</reference>
<keyword evidence="2 5" id="KW-0812">Transmembrane</keyword>
<reference evidence="10" key="2">
    <citation type="submission" date="2025-08" db="UniProtKB">
        <authorList>
            <consortium name="RefSeq"/>
        </authorList>
    </citation>
    <scope>IDENTIFICATION</scope>
    <source>
        <tissue evidence="10">Blood</tissue>
    </source>
</reference>
<organism evidence="9 10">
    <name type="scientific">Callorhinus ursinus</name>
    <name type="common">Northern fur seal</name>
    <dbReference type="NCBI Taxonomy" id="34884"/>
    <lineage>
        <taxon>Eukaryota</taxon>
        <taxon>Metazoa</taxon>
        <taxon>Chordata</taxon>
        <taxon>Craniata</taxon>
        <taxon>Vertebrata</taxon>
        <taxon>Euteleostomi</taxon>
        <taxon>Mammalia</taxon>
        <taxon>Eutheria</taxon>
        <taxon>Laurasiatheria</taxon>
        <taxon>Carnivora</taxon>
        <taxon>Caniformia</taxon>
        <taxon>Pinnipedia</taxon>
        <taxon>Otariidae</taxon>
        <taxon>Callorhinus</taxon>
    </lineage>
</organism>
<feature type="region of interest" description="Disordered" evidence="6">
    <location>
        <begin position="35"/>
        <end position="135"/>
    </location>
</feature>
<sequence>MATRVAGGPGLSAGNESWVRARDGRPAAVGARRWFPGYSLPGAATSKLQGQPGPGPTRTPTGSMQQQQRPARPGAAAAPGTHSRSAPARPRAAIAPGTPSRSGPSAQPRNVASSAPQGATSRTPTQEPKSEVEKAAIQKRAEGRALVPLQFRDSFKHFFFSPTGVLKIFRLGLLIGALVCFVIAKANEPFIAITVLEICIVLFFILIYMLTLQHLLVNLDWPLLDLVNSFITAVFLLIVAILAMQEMERRHLFYVGGTQCLTAAVVCILDGIMVTKKIRDKMRRMLGLEYESSSSLLLEPKKSGPTPAPGKAGTRGSSKPPTPAASKAPVAAPAKAPAKAPTQAPTSDAWRTSTQGSSKASSQAS</sequence>
<evidence type="ECO:0000256" key="1">
    <source>
        <dbReference type="ARBA" id="ARBA00004141"/>
    </source>
</evidence>
<dbReference type="PROSITE" id="PS51225">
    <property type="entry name" value="MARVEL"/>
    <property type="match status" value="1"/>
</dbReference>
<evidence type="ECO:0000256" key="7">
    <source>
        <dbReference type="SAM" id="Phobius"/>
    </source>
</evidence>
<evidence type="ECO:0000256" key="5">
    <source>
        <dbReference type="PROSITE-ProRule" id="PRU00581"/>
    </source>
</evidence>
<dbReference type="CTD" id="113540"/>
<name>A0A3Q7RVB0_CALUR</name>
<dbReference type="InterPro" id="IPR008253">
    <property type="entry name" value="Marvel"/>
</dbReference>
<feature type="transmembrane region" description="Helical" evidence="7">
    <location>
        <begin position="251"/>
        <end position="275"/>
    </location>
</feature>
<dbReference type="Proteomes" id="UP000286641">
    <property type="component" value="Unplaced"/>
</dbReference>
<gene>
    <name evidence="10" type="primary">LOC112836826</name>
</gene>
<feature type="compositionally biased region" description="Low complexity" evidence="6">
    <location>
        <begin position="56"/>
        <end position="96"/>
    </location>
</feature>
<feature type="domain" description="MARVEL" evidence="8">
    <location>
        <begin position="158"/>
        <end position="279"/>
    </location>
</feature>
<feature type="transmembrane region" description="Helical" evidence="7">
    <location>
        <begin position="164"/>
        <end position="184"/>
    </location>
</feature>
<evidence type="ECO:0000256" key="3">
    <source>
        <dbReference type="ARBA" id="ARBA00022989"/>
    </source>
</evidence>
<dbReference type="RefSeq" id="XP_025744541.1">
    <property type="nucleotide sequence ID" value="XM_025888756.1"/>
</dbReference>
<evidence type="ECO:0000256" key="4">
    <source>
        <dbReference type="ARBA" id="ARBA00023136"/>
    </source>
</evidence>
<keyword evidence="9" id="KW-1185">Reference proteome</keyword>
<keyword evidence="4 5" id="KW-0472">Membrane</keyword>
<feature type="compositionally biased region" description="Polar residues" evidence="6">
    <location>
        <begin position="99"/>
        <end position="127"/>
    </location>
</feature>
<feature type="transmembrane region" description="Helical" evidence="7">
    <location>
        <begin position="190"/>
        <end position="211"/>
    </location>
</feature>
<proteinExistence type="predicted"/>
<feature type="region of interest" description="Disordered" evidence="6">
    <location>
        <begin position="1"/>
        <end position="21"/>
    </location>
</feature>
<dbReference type="PANTHER" id="PTHR22776:SF43">
    <property type="entry name" value="CKLF-LIKE MARVEL TRANSMEMBRANE DOMAIN-CONTAINING PROTEIN 1"/>
    <property type="match status" value="1"/>
</dbReference>
<evidence type="ECO:0000259" key="8">
    <source>
        <dbReference type="PROSITE" id="PS51225"/>
    </source>
</evidence>
<dbReference type="InterPro" id="IPR050578">
    <property type="entry name" value="MARVEL-CKLF_proteins"/>
</dbReference>